<name>A0ABQ9G2A6_9NEOP</name>
<evidence type="ECO:0000256" key="1">
    <source>
        <dbReference type="ARBA" id="ARBA00022723"/>
    </source>
</evidence>
<evidence type="ECO:0000256" key="2">
    <source>
        <dbReference type="ARBA" id="ARBA00022771"/>
    </source>
</evidence>
<proteinExistence type="predicted"/>
<comment type="caution">
    <text evidence="5">The sequence shown here is derived from an EMBL/GenBank/DDBJ whole genome shotgun (WGS) entry which is preliminary data.</text>
</comment>
<dbReference type="EMBL" id="JARBHB010000016">
    <property type="protein sequence ID" value="KAJ8866618.1"/>
    <property type="molecule type" value="Genomic_DNA"/>
</dbReference>
<gene>
    <name evidence="5" type="ORF">PR048_032478</name>
</gene>
<evidence type="ECO:0000256" key="3">
    <source>
        <dbReference type="ARBA" id="ARBA00022833"/>
    </source>
</evidence>
<keyword evidence="1" id="KW-0479">Metal-binding</keyword>
<evidence type="ECO:0000259" key="4">
    <source>
        <dbReference type="Pfam" id="PF04500"/>
    </source>
</evidence>
<keyword evidence="3" id="KW-0862">Zinc</keyword>
<dbReference type="InterPro" id="IPR007588">
    <property type="entry name" value="Znf_FLYWCH"/>
</dbReference>
<dbReference type="Pfam" id="PF04500">
    <property type="entry name" value="FLYWCH"/>
    <property type="match status" value="1"/>
</dbReference>
<evidence type="ECO:0000313" key="5">
    <source>
        <dbReference type="EMBL" id="KAJ8866618.1"/>
    </source>
</evidence>
<feature type="domain" description="FLYWCH-type" evidence="4">
    <location>
        <begin position="10"/>
        <end position="70"/>
    </location>
</feature>
<dbReference type="Proteomes" id="UP001159363">
    <property type="component" value="Chromosome 15"/>
</dbReference>
<accession>A0ABQ9G2A6</accession>
<keyword evidence="2" id="KW-0863">Zinc-finger</keyword>
<evidence type="ECO:0000313" key="6">
    <source>
        <dbReference type="Proteomes" id="UP001159363"/>
    </source>
</evidence>
<organism evidence="5 6">
    <name type="scientific">Dryococelus australis</name>
    <dbReference type="NCBI Taxonomy" id="614101"/>
    <lineage>
        <taxon>Eukaryota</taxon>
        <taxon>Metazoa</taxon>
        <taxon>Ecdysozoa</taxon>
        <taxon>Arthropoda</taxon>
        <taxon>Hexapoda</taxon>
        <taxon>Insecta</taxon>
        <taxon>Pterygota</taxon>
        <taxon>Neoptera</taxon>
        <taxon>Polyneoptera</taxon>
        <taxon>Phasmatodea</taxon>
        <taxon>Verophasmatodea</taxon>
        <taxon>Anareolatae</taxon>
        <taxon>Phasmatidae</taxon>
        <taxon>Eurycanthinae</taxon>
        <taxon>Dryococelus</taxon>
    </lineage>
</organism>
<sequence>MLFSPAAFQFVLSQQGRAQLVYQDFIYNFHEGFPSGREYWLCRDYRKFKCRSSLVKDGLKLENRGQSHNHGPHTHILRHKQLLFASPC</sequence>
<protein>
    <recommendedName>
        <fullName evidence="4">FLYWCH-type domain-containing protein</fullName>
    </recommendedName>
</protein>
<keyword evidence="6" id="KW-1185">Reference proteome</keyword>
<dbReference type="Gene3D" id="2.20.25.240">
    <property type="match status" value="1"/>
</dbReference>
<reference evidence="5 6" key="1">
    <citation type="submission" date="2023-02" db="EMBL/GenBank/DDBJ databases">
        <title>LHISI_Scaffold_Assembly.</title>
        <authorList>
            <person name="Stuart O.P."/>
            <person name="Cleave R."/>
            <person name="Magrath M.J.L."/>
            <person name="Mikheyev A.S."/>
        </authorList>
    </citation>
    <scope>NUCLEOTIDE SEQUENCE [LARGE SCALE GENOMIC DNA]</scope>
    <source>
        <strain evidence="5">Daus_M_001</strain>
        <tissue evidence="5">Leg muscle</tissue>
    </source>
</reference>